<protein>
    <recommendedName>
        <fullName evidence="2">Polysaccharide pyruvyl transferase domain-containing protein</fullName>
    </recommendedName>
</protein>
<feature type="domain" description="Polysaccharide pyruvyl transferase" evidence="2">
    <location>
        <begin position="98"/>
        <end position="310"/>
    </location>
</feature>
<gene>
    <name evidence="3" type="ORF">GCM10011575_05190</name>
</gene>
<evidence type="ECO:0000259" key="2">
    <source>
        <dbReference type="Pfam" id="PF04230"/>
    </source>
</evidence>
<dbReference type="Proteomes" id="UP000613840">
    <property type="component" value="Unassembled WGS sequence"/>
</dbReference>
<evidence type="ECO:0000256" key="1">
    <source>
        <dbReference type="SAM" id="MobiDB-lite"/>
    </source>
</evidence>
<reference evidence="3" key="2">
    <citation type="submission" date="2020-09" db="EMBL/GenBank/DDBJ databases">
        <authorList>
            <person name="Sun Q."/>
            <person name="Zhou Y."/>
        </authorList>
    </citation>
    <scope>NUCLEOTIDE SEQUENCE</scope>
    <source>
        <strain evidence="3">CGMCC 4.7306</strain>
    </source>
</reference>
<evidence type="ECO:0000313" key="3">
    <source>
        <dbReference type="EMBL" id="GGL49952.1"/>
    </source>
</evidence>
<feature type="compositionally biased region" description="Basic and acidic residues" evidence="1">
    <location>
        <begin position="493"/>
        <end position="514"/>
    </location>
</feature>
<organism evidence="3 4">
    <name type="scientific">Microlunatus endophyticus</name>
    <dbReference type="NCBI Taxonomy" id="1716077"/>
    <lineage>
        <taxon>Bacteria</taxon>
        <taxon>Bacillati</taxon>
        <taxon>Actinomycetota</taxon>
        <taxon>Actinomycetes</taxon>
        <taxon>Propionibacteriales</taxon>
        <taxon>Propionibacteriaceae</taxon>
        <taxon>Microlunatus</taxon>
    </lineage>
</organism>
<accession>A0A917S171</accession>
<dbReference type="InterPro" id="IPR007345">
    <property type="entry name" value="Polysacch_pyruvyl_Trfase"/>
</dbReference>
<proteinExistence type="predicted"/>
<name>A0A917S171_9ACTN</name>
<evidence type="ECO:0000313" key="4">
    <source>
        <dbReference type="Proteomes" id="UP000613840"/>
    </source>
</evidence>
<dbReference type="AlphaFoldDB" id="A0A917S171"/>
<dbReference type="EMBL" id="BMMZ01000001">
    <property type="protein sequence ID" value="GGL49952.1"/>
    <property type="molecule type" value="Genomic_DNA"/>
</dbReference>
<sequence length="538" mass="60804">MPRILMRANKDPFTVIRPEAVLGQRLIGNNTGNLLFSDSVHATLSVPDATIVTTADLDRSGDDEAFAARINEQFDHLVVPLANAFRTTFLNQLDNITRTIERLDIPVTVVGVGAQGEMDGIDLELTSDPQGKETVRRFCSAVLDRSAAIGVRGEITRRFLAGLGFGGDQVEIIGCPSLFRFGPGLTVTRKVDRLTSDSPVAVNITPHVPGIAEIVNANADRYQQLIFVGQEYPELRLLLWGDQGNEGWDRSLPMNPGHRLYREDRIRVYLDPRIWYAAMAQQHFAFGTRIHGNVAAILAGTPAVVLAHDSRVLELADYHGLPRTTIAEVGTNVDAAELYERADFTEFHRSQPENFARFTAFLERNDLEHIHQPGQANPDYERRLAEVSFPAGVGSLVGTDADSRQRVAERLNWLRQGATVDRARRWESYRPTFTLTPARAKPFNADALDDVRKRATHNQDRIDRLTERARRQQDQIKELTRIVQRQQTQLADVKRREARRERERKLQAQRDRNRLPAKVSRRLRRALRSASRRIGVRS</sequence>
<comment type="caution">
    <text evidence="3">The sequence shown here is derived from an EMBL/GenBank/DDBJ whole genome shotgun (WGS) entry which is preliminary data.</text>
</comment>
<dbReference type="RefSeq" id="WP_188893582.1">
    <property type="nucleotide sequence ID" value="NZ_BMMZ01000001.1"/>
</dbReference>
<feature type="region of interest" description="Disordered" evidence="1">
    <location>
        <begin position="493"/>
        <end position="518"/>
    </location>
</feature>
<keyword evidence="4" id="KW-1185">Reference proteome</keyword>
<dbReference type="Pfam" id="PF04230">
    <property type="entry name" value="PS_pyruv_trans"/>
    <property type="match status" value="1"/>
</dbReference>
<reference evidence="3" key="1">
    <citation type="journal article" date="2014" name="Int. J. Syst. Evol. Microbiol.">
        <title>Complete genome sequence of Corynebacterium casei LMG S-19264T (=DSM 44701T), isolated from a smear-ripened cheese.</title>
        <authorList>
            <consortium name="US DOE Joint Genome Institute (JGI-PGF)"/>
            <person name="Walter F."/>
            <person name="Albersmeier A."/>
            <person name="Kalinowski J."/>
            <person name="Ruckert C."/>
        </authorList>
    </citation>
    <scope>NUCLEOTIDE SEQUENCE</scope>
    <source>
        <strain evidence="3">CGMCC 4.7306</strain>
    </source>
</reference>